<keyword evidence="4 6" id="KW-0472">Membrane</keyword>
<feature type="transmembrane region" description="Helical" evidence="6">
    <location>
        <begin position="66"/>
        <end position="88"/>
    </location>
</feature>
<dbReference type="InterPro" id="IPR049326">
    <property type="entry name" value="Rhodopsin_dom_fungi"/>
</dbReference>
<reference evidence="8" key="2">
    <citation type="submission" date="2023-05" db="EMBL/GenBank/DDBJ databases">
        <authorList>
            <consortium name="Lawrence Berkeley National Laboratory"/>
            <person name="Steindorff A."/>
            <person name="Hensen N."/>
            <person name="Bonometti L."/>
            <person name="Westerberg I."/>
            <person name="Brannstrom I.O."/>
            <person name="Guillou S."/>
            <person name="Cros-Aarteil S."/>
            <person name="Calhoun S."/>
            <person name="Haridas S."/>
            <person name="Kuo A."/>
            <person name="Mondo S."/>
            <person name="Pangilinan J."/>
            <person name="Riley R."/>
            <person name="Labutti K."/>
            <person name="Andreopoulos B."/>
            <person name="Lipzen A."/>
            <person name="Chen C."/>
            <person name="Yanf M."/>
            <person name="Daum C."/>
            <person name="Ng V."/>
            <person name="Clum A."/>
            <person name="Ohm R."/>
            <person name="Martin F."/>
            <person name="Silar P."/>
            <person name="Natvig D."/>
            <person name="Lalanne C."/>
            <person name="Gautier V."/>
            <person name="Ament-Velasquez S.L."/>
            <person name="Kruys A."/>
            <person name="Hutchinson M.I."/>
            <person name="Powell A.J."/>
            <person name="Barry K."/>
            <person name="Miller A.N."/>
            <person name="Grigoriev I.V."/>
            <person name="Debuchy R."/>
            <person name="Gladieux P."/>
            <person name="Thoren M.H."/>
            <person name="Johannesson H."/>
        </authorList>
    </citation>
    <scope>NUCLEOTIDE SEQUENCE</scope>
    <source>
        <strain evidence="8">CBS 990.96</strain>
    </source>
</reference>
<dbReference type="InterPro" id="IPR052337">
    <property type="entry name" value="SAT4-like"/>
</dbReference>
<keyword evidence="2 6" id="KW-0812">Transmembrane</keyword>
<sequence>MIIDFDISKIPAMSPPPGVTSNFDDPENMHDLVFNTAVSTMAFIVVVVAIRIYTKVVTMKDVRIEDYFVIMATVGIIMWDSMFIHVSFRGFSRHLWDIRAIDAPYMALTNYGAEISHTITTWAAKCSILFQLERLFCPDHTRNSSYWSIAFLLVLNTTYHFAALFAYIFQCTPREKAWNVLLEGKCINVIAVTVISGGVNLFLDLGILVIPIVAVCRLPLPMKKKLGISAIFGVGIFTCAIAALGVVFRVIIFNEPDLTWILSKVGVWTMIEYGGTILVSCMPSFPRFYRHVRGQREP</sequence>
<feature type="transmembrane region" description="Helical" evidence="6">
    <location>
        <begin position="226"/>
        <end position="253"/>
    </location>
</feature>
<evidence type="ECO:0000256" key="3">
    <source>
        <dbReference type="ARBA" id="ARBA00022989"/>
    </source>
</evidence>
<name>A0AAN7BEU0_9PEZI</name>
<dbReference type="GO" id="GO:0016020">
    <property type="term" value="C:membrane"/>
    <property type="evidence" value="ECO:0007669"/>
    <property type="project" value="UniProtKB-SubCell"/>
</dbReference>
<feature type="transmembrane region" description="Helical" evidence="6">
    <location>
        <begin position="144"/>
        <end position="169"/>
    </location>
</feature>
<feature type="domain" description="Rhodopsin" evidence="7">
    <location>
        <begin position="50"/>
        <end position="287"/>
    </location>
</feature>
<comment type="caution">
    <text evidence="8">The sequence shown here is derived from an EMBL/GenBank/DDBJ whole genome shotgun (WGS) entry which is preliminary data.</text>
</comment>
<dbReference type="Proteomes" id="UP001301958">
    <property type="component" value="Unassembled WGS sequence"/>
</dbReference>
<keyword evidence="3 6" id="KW-1133">Transmembrane helix</keyword>
<accession>A0AAN7BEU0</accession>
<keyword evidence="9" id="KW-1185">Reference proteome</keyword>
<comment type="similarity">
    <text evidence="5">Belongs to the SAT4 family.</text>
</comment>
<evidence type="ECO:0000256" key="4">
    <source>
        <dbReference type="ARBA" id="ARBA00023136"/>
    </source>
</evidence>
<reference evidence="8" key="1">
    <citation type="journal article" date="2023" name="Mol. Phylogenet. Evol.">
        <title>Genome-scale phylogeny and comparative genomics of the fungal order Sordariales.</title>
        <authorList>
            <person name="Hensen N."/>
            <person name="Bonometti L."/>
            <person name="Westerberg I."/>
            <person name="Brannstrom I.O."/>
            <person name="Guillou S."/>
            <person name="Cros-Aarteil S."/>
            <person name="Calhoun S."/>
            <person name="Haridas S."/>
            <person name="Kuo A."/>
            <person name="Mondo S."/>
            <person name="Pangilinan J."/>
            <person name="Riley R."/>
            <person name="LaButti K."/>
            <person name="Andreopoulos B."/>
            <person name="Lipzen A."/>
            <person name="Chen C."/>
            <person name="Yan M."/>
            <person name="Daum C."/>
            <person name="Ng V."/>
            <person name="Clum A."/>
            <person name="Steindorff A."/>
            <person name="Ohm R.A."/>
            <person name="Martin F."/>
            <person name="Silar P."/>
            <person name="Natvig D.O."/>
            <person name="Lalanne C."/>
            <person name="Gautier V."/>
            <person name="Ament-Velasquez S.L."/>
            <person name="Kruys A."/>
            <person name="Hutchinson M.I."/>
            <person name="Powell A.J."/>
            <person name="Barry K."/>
            <person name="Miller A.N."/>
            <person name="Grigoriev I.V."/>
            <person name="Debuchy R."/>
            <person name="Gladieux P."/>
            <person name="Hiltunen Thoren M."/>
            <person name="Johannesson H."/>
        </authorList>
    </citation>
    <scope>NUCLEOTIDE SEQUENCE</scope>
    <source>
        <strain evidence="8">CBS 990.96</strain>
    </source>
</reference>
<feature type="transmembrane region" description="Helical" evidence="6">
    <location>
        <begin position="265"/>
        <end position="285"/>
    </location>
</feature>
<evidence type="ECO:0000256" key="1">
    <source>
        <dbReference type="ARBA" id="ARBA00004141"/>
    </source>
</evidence>
<comment type="subcellular location">
    <subcellularLocation>
        <location evidence="1">Membrane</location>
        <topology evidence="1">Multi-pass membrane protein</topology>
    </subcellularLocation>
</comment>
<feature type="transmembrane region" description="Helical" evidence="6">
    <location>
        <begin position="189"/>
        <end position="214"/>
    </location>
</feature>
<evidence type="ECO:0000313" key="9">
    <source>
        <dbReference type="Proteomes" id="UP001301958"/>
    </source>
</evidence>
<dbReference type="EMBL" id="MU865662">
    <property type="protein sequence ID" value="KAK4220702.1"/>
    <property type="molecule type" value="Genomic_DNA"/>
</dbReference>
<evidence type="ECO:0000256" key="5">
    <source>
        <dbReference type="ARBA" id="ARBA00038359"/>
    </source>
</evidence>
<evidence type="ECO:0000313" key="8">
    <source>
        <dbReference type="EMBL" id="KAK4220702.1"/>
    </source>
</evidence>
<organism evidence="8 9">
    <name type="scientific">Podospora fimiseda</name>
    <dbReference type="NCBI Taxonomy" id="252190"/>
    <lineage>
        <taxon>Eukaryota</taxon>
        <taxon>Fungi</taxon>
        <taxon>Dikarya</taxon>
        <taxon>Ascomycota</taxon>
        <taxon>Pezizomycotina</taxon>
        <taxon>Sordariomycetes</taxon>
        <taxon>Sordariomycetidae</taxon>
        <taxon>Sordariales</taxon>
        <taxon>Podosporaceae</taxon>
        <taxon>Podospora</taxon>
    </lineage>
</organism>
<evidence type="ECO:0000256" key="2">
    <source>
        <dbReference type="ARBA" id="ARBA00022692"/>
    </source>
</evidence>
<dbReference type="AlphaFoldDB" id="A0AAN7BEU0"/>
<proteinExistence type="inferred from homology"/>
<dbReference type="Pfam" id="PF20684">
    <property type="entry name" value="Fung_rhodopsin"/>
    <property type="match status" value="1"/>
</dbReference>
<protein>
    <recommendedName>
        <fullName evidence="7">Rhodopsin domain-containing protein</fullName>
    </recommendedName>
</protein>
<gene>
    <name evidence="8" type="ORF">QBC38DRAFT_338181</name>
</gene>
<dbReference type="PANTHER" id="PTHR33048">
    <property type="entry name" value="PTH11-LIKE INTEGRAL MEMBRANE PROTEIN (AFU_ORTHOLOGUE AFUA_5G11245)"/>
    <property type="match status" value="1"/>
</dbReference>
<dbReference type="PANTHER" id="PTHR33048:SF47">
    <property type="entry name" value="INTEGRAL MEMBRANE PROTEIN-RELATED"/>
    <property type="match status" value="1"/>
</dbReference>
<evidence type="ECO:0000256" key="6">
    <source>
        <dbReference type="SAM" id="Phobius"/>
    </source>
</evidence>
<feature type="non-terminal residue" evidence="8">
    <location>
        <position position="298"/>
    </location>
</feature>
<evidence type="ECO:0000259" key="7">
    <source>
        <dbReference type="Pfam" id="PF20684"/>
    </source>
</evidence>
<feature type="transmembrane region" description="Helical" evidence="6">
    <location>
        <begin position="32"/>
        <end position="54"/>
    </location>
</feature>